<feature type="transmembrane region" description="Helical" evidence="1">
    <location>
        <begin position="86"/>
        <end position="110"/>
    </location>
</feature>
<proteinExistence type="predicted"/>
<keyword evidence="1" id="KW-0472">Membrane</keyword>
<reference evidence="2 3" key="1">
    <citation type="journal article" date="2019" name="Sci. Rep.">
        <title>Orb-weaving spider Araneus ventricosus genome elucidates the spidroin gene catalogue.</title>
        <authorList>
            <person name="Kono N."/>
            <person name="Nakamura H."/>
            <person name="Ohtoshi R."/>
            <person name="Moran D.A.P."/>
            <person name="Shinohara A."/>
            <person name="Yoshida Y."/>
            <person name="Fujiwara M."/>
            <person name="Mori M."/>
            <person name="Tomita M."/>
            <person name="Arakawa K."/>
        </authorList>
    </citation>
    <scope>NUCLEOTIDE SEQUENCE [LARGE SCALE GENOMIC DNA]</scope>
</reference>
<sequence>LASLSCFNVLCIDVSSYAVQEVVRSHDLAQVAFTRFSVLCDSCFFFVIQDDEGKADPNRSVKKQKRMGDDRWWDIWELNLRLSLSLLFFAFLVAFTSCSASSATDVFFCIQVSRLVKLTRMGDDR</sequence>
<dbReference type="Proteomes" id="UP000499080">
    <property type="component" value="Unassembled WGS sequence"/>
</dbReference>
<keyword evidence="1" id="KW-1133">Transmembrane helix</keyword>
<dbReference type="AlphaFoldDB" id="A0A4Y2HN13"/>
<evidence type="ECO:0000313" key="2">
    <source>
        <dbReference type="EMBL" id="GBM66529.1"/>
    </source>
</evidence>
<gene>
    <name evidence="2" type="ORF">AVEN_179156_1</name>
</gene>
<name>A0A4Y2HN13_ARAVE</name>
<feature type="non-terminal residue" evidence="2">
    <location>
        <position position="1"/>
    </location>
</feature>
<keyword evidence="3" id="KW-1185">Reference proteome</keyword>
<evidence type="ECO:0000313" key="3">
    <source>
        <dbReference type="Proteomes" id="UP000499080"/>
    </source>
</evidence>
<evidence type="ECO:0000256" key="1">
    <source>
        <dbReference type="SAM" id="Phobius"/>
    </source>
</evidence>
<keyword evidence="1" id="KW-0812">Transmembrane</keyword>
<accession>A0A4Y2HN13</accession>
<organism evidence="2 3">
    <name type="scientific">Araneus ventricosus</name>
    <name type="common">Orbweaver spider</name>
    <name type="synonym">Epeira ventricosa</name>
    <dbReference type="NCBI Taxonomy" id="182803"/>
    <lineage>
        <taxon>Eukaryota</taxon>
        <taxon>Metazoa</taxon>
        <taxon>Ecdysozoa</taxon>
        <taxon>Arthropoda</taxon>
        <taxon>Chelicerata</taxon>
        <taxon>Arachnida</taxon>
        <taxon>Araneae</taxon>
        <taxon>Araneomorphae</taxon>
        <taxon>Entelegynae</taxon>
        <taxon>Araneoidea</taxon>
        <taxon>Araneidae</taxon>
        <taxon>Araneus</taxon>
    </lineage>
</organism>
<protein>
    <submittedName>
        <fullName evidence="2">Uncharacterized protein</fullName>
    </submittedName>
</protein>
<dbReference type="EMBL" id="BGPR01002032">
    <property type="protein sequence ID" value="GBM66529.1"/>
    <property type="molecule type" value="Genomic_DNA"/>
</dbReference>
<comment type="caution">
    <text evidence="2">The sequence shown here is derived from an EMBL/GenBank/DDBJ whole genome shotgun (WGS) entry which is preliminary data.</text>
</comment>